<gene>
    <name evidence="1" type="ORF">VVD49_06135</name>
</gene>
<sequence length="909" mass="98068">MKARDPMQTVETLIETGSYAEILSTANTWSEKEKRQIGKLLLAYWKEWRERLSFKSDPVLNARWMKVVIANTVVARNAKDALVIPSPQRLRGWREMYPVDTAARGIHLEALAAKGKEWVADYVSQATTAKRAGQVDIDLAVALTLHFDLPLPQEAEFYELWAGDLFRIMPRSHNDSKGHYERLVACFALDTSAEPAVVVGEQTAVSPLEAASLKPAWNILISELLAHADSLDALFGKYASTEDNEATEAVLVGLMSRGLLDRVPLADKAIAALTRGDSVKVQRLQARVLLAADPAIEQIEAQRNTLLGLLASAHGSAADAALTLLCRLDEARPLAGDFFVNACEMVFARKEKGLRDRQLEWSARRATACTDQIGMTLGGIFAALSAEDYPFQKKAAQLILKHWPKLAADEQGRLREEFTRYQAGLETGVCKQLAEGLGIDAKAQADSQARTSSSPGARALVESRPVVRFTVPAADAATLRELTAQMAHDATVNVCEQTIAVALTLAQMDRHALKLGLQHLAGDYPLGLLFALQSAAYGKESPGWQAYSWITSGTTQIADIARLRREEIAGAIKRGGVYAYISRPDFSNGSIEAAELIRRLDHLARQGLAAEPMDLFVALLRTQMPTETERQVLRAIRSEQAEIAAEFFDAGGMGQMTTCWQVVNTDPAEIGVSLSGMVMPRISHIPDIPDQWAAGFAPDASPRVWEFDLAEGLLASILPNDGEILAALGLRGFRNACHDLDTEGGKAYAKALPIFLAARGPAGPAMHLAILYSLSGNDPAARLAGSDGLLELIAQTRYDSELAVQLVSAGIACRSLKAGRLAKSLQPVVEAGAASIVWPVLRAALIASLDQTTPPPGTPELLALATQVASGQGLREVIPTLAGTAARKGSSKLLLEARRLHELLSGGQP</sequence>
<comment type="caution">
    <text evidence="1">The sequence shown here is derived from an EMBL/GenBank/DDBJ whole genome shotgun (WGS) entry which is preliminary data.</text>
</comment>
<dbReference type="Proteomes" id="UP001331561">
    <property type="component" value="Unassembled WGS sequence"/>
</dbReference>
<organism evidence="1 2">
    <name type="scientific">Uliginosibacterium silvisoli</name>
    <dbReference type="NCBI Taxonomy" id="3114758"/>
    <lineage>
        <taxon>Bacteria</taxon>
        <taxon>Pseudomonadati</taxon>
        <taxon>Pseudomonadota</taxon>
        <taxon>Betaproteobacteria</taxon>
        <taxon>Rhodocyclales</taxon>
        <taxon>Zoogloeaceae</taxon>
        <taxon>Uliginosibacterium</taxon>
    </lineage>
</organism>
<dbReference type="RefSeq" id="WP_327598252.1">
    <property type="nucleotide sequence ID" value="NZ_JAYXHS010000001.1"/>
</dbReference>
<proteinExistence type="predicted"/>
<evidence type="ECO:0000313" key="1">
    <source>
        <dbReference type="EMBL" id="MEC5385293.1"/>
    </source>
</evidence>
<evidence type="ECO:0000313" key="2">
    <source>
        <dbReference type="Proteomes" id="UP001331561"/>
    </source>
</evidence>
<dbReference type="EMBL" id="JAYXHS010000001">
    <property type="protein sequence ID" value="MEC5385293.1"/>
    <property type="molecule type" value="Genomic_DNA"/>
</dbReference>
<reference evidence="1 2" key="1">
    <citation type="submission" date="2024-01" db="EMBL/GenBank/DDBJ databases">
        <title>Uliginosibacterium soil sp. nov.</title>
        <authorList>
            <person name="Lv Y."/>
        </authorList>
    </citation>
    <scope>NUCLEOTIDE SEQUENCE [LARGE SCALE GENOMIC DNA]</scope>
    <source>
        <strain evidence="1 2">H3</strain>
    </source>
</reference>
<keyword evidence="2" id="KW-1185">Reference proteome</keyword>
<protein>
    <submittedName>
        <fullName evidence="1">DUF6493 family protein</fullName>
    </submittedName>
</protein>
<name>A0ABU6K031_9RHOO</name>
<accession>A0ABU6K031</accession>